<sequence>MYKRRLFSRKAGAVLLALCMTAGVLSGCGGSGTEEKAGTETETKGSASGEGKVLNFGDTTFNAENDESDVNPHNGYSGWACIRYGIGETLFKYSKEMEPEPWLAEGYELVDENTWKITLRENVTFTSGRKLDAQAVKECLDDLVSVHERAKGDLKIKETTADGQVLTIVTEEPVPALINYLSDPYGCIIDMDAGVTEDGNVSGTGPYTAKEVKTDIGLTLVKNENYWDGEPKLDTIHVKTISDGDTMTMAMQSGELDAAYGLPYASLPLFSGDSYTISSVETSRSFFGQINYDTPALQDEKVREAIAMSIDKENFTKTLLDGNGTAAAGPFPANFAFGDDMVTAPGYEPEKAKKLLEEAGWKDSDGDGYVDKDGENLTIRWVTYPSRQELPLLAESVQATLKEIGIKVDVNCSADFQSFLDSGEWDIYAGAFVCAPTGDPEYFFTTHCLDESSKNRGGYHSDKLEELEKEMKSTFDTDERAKLAVQMTQTILDDNAFIFASHLKMSIVSAKGVTGLEAHPCDYYEITVNLDKN</sequence>
<evidence type="ECO:0000313" key="4">
    <source>
        <dbReference type="EMBL" id="QBE97043.1"/>
    </source>
</evidence>
<evidence type="ECO:0000313" key="5">
    <source>
        <dbReference type="Proteomes" id="UP000289794"/>
    </source>
</evidence>
<dbReference type="KEGG" id="bpro:PMF13cell1_02592"/>
<dbReference type="InterPro" id="IPR030678">
    <property type="entry name" value="Peptide/Ni-bd"/>
</dbReference>
<dbReference type="InterPro" id="IPR039424">
    <property type="entry name" value="SBP_5"/>
</dbReference>
<dbReference type="PROSITE" id="PS51257">
    <property type="entry name" value="PROKAR_LIPOPROTEIN"/>
    <property type="match status" value="1"/>
</dbReference>
<feature type="domain" description="Solute-binding protein family 5" evidence="3">
    <location>
        <begin position="98"/>
        <end position="448"/>
    </location>
</feature>
<evidence type="ECO:0000256" key="1">
    <source>
        <dbReference type="SAM" id="MobiDB-lite"/>
    </source>
</evidence>
<dbReference type="PIRSF" id="PIRSF002741">
    <property type="entry name" value="MppA"/>
    <property type="match status" value="1"/>
</dbReference>
<dbReference type="Proteomes" id="UP000289794">
    <property type="component" value="Chromosome"/>
</dbReference>
<reference evidence="4 5" key="1">
    <citation type="submission" date="2019-01" db="EMBL/GenBank/DDBJ databases">
        <title>PMF-metabolizing Aryl O-demethylase.</title>
        <authorList>
            <person name="Kim M."/>
        </authorList>
    </citation>
    <scope>NUCLEOTIDE SEQUENCE [LARGE SCALE GENOMIC DNA]</scope>
    <source>
        <strain evidence="4 5">PMF1</strain>
    </source>
</reference>
<dbReference type="AlphaFoldDB" id="A0A4P6M0V3"/>
<dbReference type="CDD" id="cd08490">
    <property type="entry name" value="PBP2_NikA_DppA_OppA_like_3"/>
    <property type="match status" value="1"/>
</dbReference>
<dbReference type="GO" id="GO:0043190">
    <property type="term" value="C:ATP-binding cassette (ABC) transporter complex"/>
    <property type="evidence" value="ECO:0007669"/>
    <property type="project" value="InterPro"/>
</dbReference>
<dbReference type="Pfam" id="PF00496">
    <property type="entry name" value="SBP_bac_5"/>
    <property type="match status" value="1"/>
</dbReference>
<dbReference type="SUPFAM" id="SSF53850">
    <property type="entry name" value="Periplasmic binding protein-like II"/>
    <property type="match status" value="1"/>
</dbReference>
<dbReference type="RefSeq" id="WP_130180971.1">
    <property type="nucleotide sequence ID" value="NZ_CP035945.1"/>
</dbReference>
<dbReference type="EMBL" id="CP035945">
    <property type="protein sequence ID" value="QBE97043.1"/>
    <property type="molecule type" value="Genomic_DNA"/>
</dbReference>
<dbReference type="PANTHER" id="PTHR30290">
    <property type="entry name" value="PERIPLASMIC BINDING COMPONENT OF ABC TRANSPORTER"/>
    <property type="match status" value="1"/>
</dbReference>
<evidence type="ECO:0000256" key="2">
    <source>
        <dbReference type="SAM" id="SignalP"/>
    </source>
</evidence>
<keyword evidence="2" id="KW-0732">Signal</keyword>
<proteinExistence type="predicted"/>
<feature type="chain" id="PRO_5039216871" evidence="2">
    <location>
        <begin position="27"/>
        <end position="533"/>
    </location>
</feature>
<dbReference type="GO" id="GO:0042597">
    <property type="term" value="C:periplasmic space"/>
    <property type="evidence" value="ECO:0007669"/>
    <property type="project" value="UniProtKB-ARBA"/>
</dbReference>
<protein>
    <submittedName>
        <fullName evidence="4">Dipeptide-binding protein DppE</fullName>
    </submittedName>
</protein>
<dbReference type="Gene3D" id="3.40.190.10">
    <property type="entry name" value="Periplasmic binding protein-like II"/>
    <property type="match status" value="1"/>
</dbReference>
<dbReference type="PANTHER" id="PTHR30290:SF81">
    <property type="entry name" value="OLIGOPEPTIDE-BINDING PROTEIN OPPA"/>
    <property type="match status" value="1"/>
</dbReference>
<dbReference type="GO" id="GO:0015833">
    <property type="term" value="P:peptide transport"/>
    <property type="evidence" value="ECO:0007669"/>
    <property type="project" value="TreeGrafter"/>
</dbReference>
<dbReference type="InterPro" id="IPR000914">
    <property type="entry name" value="SBP_5_dom"/>
</dbReference>
<accession>A0A4P6M0V3</accession>
<organism evidence="4 5">
    <name type="scientific">Blautia producta</name>
    <dbReference type="NCBI Taxonomy" id="33035"/>
    <lineage>
        <taxon>Bacteria</taxon>
        <taxon>Bacillati</taxon>
        <taxon>Bacillota</taxon>
        <taxon>Clostridia</taxon>
        <taxon>Lachnospirales</taxon>
        <taxon>Lachnospiraceae</taxon>
        <taxon>Blautia</taxon>
    </lineage>
</organism>
<feature type="compositionally biased region" description="Basic and acidic residues" evidence="1">
    <location>
        <begin position="33"/>
        <end position="43"/>
    </location>
</feature>
<evidence type="ECO:0000259" key="3">
    <source>
        <dbReference type="Pfam" id="PF00496"/>
    </source>
</evidence>
<gene>
    <name evidence="4" type="primary">dppE</name>
    <name evidence="4" type="ORF">PMF13cell1_02592</name>
</gene>
<dbReference type="Gene3D" id="3.10.105.10">
    <property type="entry name" value="Dipeptide-binding Protein, Domain 3"/>
    <property type="match status" value="1"/>
</dbReference>
<feature type="region of interest" description="Disordered" evidence="1">
    <location>
        <begin position="30"/>
        <end position="49"/>
    </location>
</feature>
<dbReference type="GO" id="GO:1904680">
    <property type="term" value="F:peptide transmembrane transporter activity"/>
    <property type="evidence" value="ECO:0007669"/>
    <property type="project" value="TreeGrafter"/>
</dbReference>
<name>A0A4P6M0V3_9FIRM</name>
<feature type="signal peptide" evidence="2">
    <location>
        <begin position="1"/>
        <end position="26"/>
    </location>
</feature>